<sequence>MDVDISESDPLEDYMQGVGALVDGGSKDIDMSEGGGDGLLAPAGEEASFGDDDAADDPEDALALAAKRLKKKDLVVVDHSKMNYESFKKDFYIEPAELRNLTAEEVDMMRIDLGGVKIRGVDAPKPATS</sequence>
<dbReference type="Proteomes" id="UP001140066">
    <property type="component" value="Unassembled WGS sequence"/>
</dbReference>
<name>A0ACC1JW63_9FUNG</name>
<evidence type="ECO:0000313" key="1">
    <source>
        <dbReference type="EMBL" id="KAJ2768352.1"/>
    </source>
</evidence>
<gene>
    <name evidence="1" type="primary">PRP5_2</name>
    <name evidence="1" type="ORF">GGI18_005609</name>
</gene>
<keyword evidence="1" id="KW-0378">Hydrolase</keyword>
<proteinExistence type="predicted"/>
<organism evidence="1 2">
    <name type="scientific">Coemansia linderi</name>
    <dbReference type="NCBI Taxonomy" id="2663919"/>
    <lineage>
        <taxon>Eukaryota</taxon>
        <taxon>Fungi</taxon>
        <taxon>Fungi incertae sedis</taxon>
        <taxon>Zoopagomycota</taxon>
        <taxon>Kickxellomycotina</taxon>
        <taxon>Kickxellomycetes</taxon>
        <taxon>Kickxellales</taxon>
        <taxon>Kickxellaceae</taxon>
        <taxon>Coemansia</taxon>
    </lineage>
</organism>
<reference evidence="1" key="1">
    <citation type="submission" date="2022-07" db="EMBL/GenBank/DDBJ databases">
        <title>Phylogenomic reconstructions and comparative analyses of Kickxellomycotina fungi.</title>
        <authorList>
            <person name="Reynolds N.K."/>
            <person name="Stajich J.E."/>
            <person name="Barry K."/>
            <person name="Grigoriev I.V."/>
            <person name="Crous P."/>
            <person name="Smith M.E."/>
        </authorList>
    </citation>
    <scope>NUCLEOTIDE SEQUENCE</scope>
    <source>
        <strain evidence="1">BCRC 34191</strain>
    </source>
</reference>
<dbReference type="EMBL" id="JANBUK010003241">
    <property type="protein sequence ID" value="KAJ2768352.1"/>
    <property type="molecule type" value="Genomic_DNA"/>
</dbReference>
<evidence type="ECO:0000313" key="2">
    <source>
        <dbReference type="Proteomes" id="UP001140066"/>
    </source>
</evidence>
<accession>A0ACC1JW63</accession>
<keyword evidence="2" id="KW-1185">Reference proteome</keyword>
<protein>
    <submittedName>
        <fullName evidence="1">Pre-mRNA processing RNA-helicase</fullName>
        <ecNumber evidence="1">3.6.4.13</ecNumber>
    </submittedName>
</protein>
<dbReference type="EC" id="3.6.4.13" evidence="1"/>
<comment type="caution">
    <text evidence="1">The sequence shown here is derived from an EMBL/GenBank/DDBJ whole genome shotgun (WGS) entry which is preliminary data.</text>
</comment>
<feature type="non-terminal residue" evidence="1">
    <location>
        <position position="129"/>
    </location>
</feature>